<dbReference type="SUPFAM" id="SSF48452">
    <property type="entry name" value="TPR-like"/>
    <property type="match status" value="1"/>
</dbReference>
<dbReference type="SMR" id="Q55551"/>
<accession>Q55551</accession>
<dbReference type="Proteomes" id="UP000001425">
    <property type="component" value="Chromosome"/>
</dbReference>
<dbReference type="InParanoid" id="Q55551"/>
<dbReference type="eggNOG" id="COG0457">
    <property type="taxonomic scope" value="Bacteria"/>
</dbReference>
<evidence type="ECO:0000256" key="2">
    <source>
        <dbReference type="ARBA" id="ARBA00022803"/>
    </source>
</evidence>
<dbReference type="Gene3D" id="1.25.40.10">
    <property type="entry name" value="Tetratricopeptide repeat domain"/>
    <property type="match status" value="1"/>
</dbReference>
<dbReference type="SMART" id="SM00028">
    <property type="entry name" value="TPR"/>
    <property type="match status" value="3"/>
</dbReference>
<evidence type="ECO:0000313" key="6">
    <source>
        <dbReference type="Proteomes" id="UP000001425"/>
    </source>
</evidence>
<feature type="repeat" description="TPR" evidence="3">
    <location>
        <begin position="91"/>
        <end position="124"/>
    </location>
</feature>
<keyword evidence="2 3" id="KW-0802">TPR repeat</keyword>
<dbReference type="PIR" id="S76071">
    <property type="entry name" value="S76071"/>
</dbReference>
<dbReference type="STRING" id="1148.gene:10499541"/>
<dbReference type="AlphaFoldDB" id="Q55551"/>
<evidence type="ECO:0000256" key="1">
    <source>
        <dbReference type="ARBA" id="ARBA00022737"/>
    </source>
</evidence>
<feature type="repeat" description="TPR" evidence="3">
    <location>
        <begin position="52"/>
        <end position="85"/>
    </location>
</feature>
<dbReference type="InterPro" id="IPR019734">
    <property type="entry name" value="TPR_rpt"/>
</dbReference>
<proteinExistence type="predicted"/>
<reference evidence="5 6" key="2">
    <citation type="journal article" date="1996" name="DNA Res.">
        <title>Sequence analysis of the genome of the unicellular cyanobacterium Synechocystis sp. strain PCC6803. II. Sequence determination of the entire genome and assignment of potential protein-coding regions.</title>
        <authorList>
            <person name="Kaneko T."/>
            <person name="Sato S."/>
            <person name="Kotani H."/>
            <person name="Tanaka A."/>
            <person name="Asamizu E."/>
            <person name="Nakamura Y."/>
            <person name="Miyajima N."/>
            <person name="Hirosawa M."/>
            <person name="Sugiura M."/>
            <person name="Sasamoto S."/>
            <person name="Kimura T."/>
            <person name="Hosouchi T."/>
            <person name="Matsuno A."/>
            <person name="Muraki A."/>
            <person name="Nakazaki N."/>
            <person name="Naruo K."/>
            <person name="Okumura S."/>
            <person name="Shimpo S."/>
            <person name="Takeuchi C."/>
            <person name="Wada T."/>
            <person name="Watanabe A."/>
            <person name="Yamada M."/>
            <person name="Yasuda M."/>
            <person name="Tabata S."/>
        </authorList>
    </citation>
    <scope>NUCLEOTIDE SEQUENCE [LARGE SCALE GENOMIC DNA]</scope>
    <source>
        <strain evidence="6">ATCC 27184 / PCC 6803 / Kazusa</strain>
    </source>
</reference>
<dbReference type="EMBL" id="BA000022">
    <property type="protein sequence ID" value="BAA10049.1"/>
    <property type="molecule type" value="Genomic_DNA"/>
</dbReference>
<dbReference type="PANTHER" id="PTHR45641:SF19">
    <property type="entry name" value="NEPHROCYSTIN-3"/>
    <property type="match status" value="1"/>
</dbReference>
<name>Q55551_SYNY3</name>
<dbReference type="EnsemblBacteria" id="BAA10049">
    <property type="protein sequence ID" value="BAA10049"/>
    <property type="gene ID" value="BAA10049"/>
</dbReference>
<keyword evidence="1" id="KW-0677">Repeat</keyword>
<sequence>MTESLPIVYLSVLLIILGGLGIFVFSQVLKARRLENTFSKLQKKLQNTKGTAQEYYQLGSIYLDKKLYSQSINLFQKALKMAEQVEPENQALIYNAMGYACFAQEQFDLAIRHYKDALKLYPDYVIALNNLANVYEKKQMVNKALETYQETLAIEPNNKVAQRRANSLKKRLVET</sequence>
<dbReference type="PhylomeDB" id="Q55551"/>
<protein>
    <submittedName>
        <fullName evidence="5">Ycf37 gene product</fullName>
    </submittedName>
</protein>
<dbReference type="PROSITE" id="PS50005">
    <property type="entry name" value="TPR"/>
    <property type="match status" value="3"/>
</dbReference>
<feature type="transmembrane region" description="Helical" evidence="4">
    <location>
        <begin position="6"/>
        <end position="25"/>
    </location>
</feature>
<dbReference type="IntAct" id="Q55551">
    <property type="interactions" value="7"/>
</dbReference>
<evidence type="ECO:0000256" key="3">
    <source>
        <dbReference type="PROSITE-ProRule" id="PRU00339"/>
    </source>
</evidence>
<gene>
    <name evidence="5" type="primary">ycf37</name>
</gene>
<dbReference type="InterPro" id="IPR011990">
    <property type="entry name" value="TPR-like_helical_dom_sf"/>
</dbReference>
<dbReference type="PaxDb" id="1148-1001426"/>
<keyword evidence="4" id="KW-0812">Transmembrane</keyword>
<reference evidence="5 6" key="1">
    <citation type="journal article" date="1995" name="DNA Res.">
        <title>Sequence analysis of the genome of the unicellular cyanobacterium Synechocystis sp. strain PCC6803. I. Sequence features in the 1 Mb region from map positions 64% to 92% of the genome.</title>
        <authorList>
            <person name="Kaneko T."/>
            <person name="Tanaka A."/>
            <person name="Sato S."/>
            <person name="Kotani H."/>
            <person name="Sazuka T."/>
            <person name="Miyajima N."/>
            <person name="Sugiura M."/>
            <person name="Tabata S."/>
        </authorList>
    </citation>
    <scope>NUCLEOTIDE SEQUENCE [LARGE SCALE GENOMIC DNA]</scope>
    <source>
        <strain evidence="6">ATCC 27184 / PCC 6803 / Kazusa</strain>
    </source>
</reference>
<feature type="repeat" description="TPR" evidence="3">
    <location>
        <begin position="125"/>
        <end position="158"/>
    </location>
</feature>
<evidence type="ECO:0000256" key="4">
    <source>
        <dbReference type="SAM" id="Phobius"/>
    </source>
</evidence>
<organism evidence="5 6">
    <name type="scientific">Synechocystis sp. (strain ATCC 27184 / PCC 6803 / Kazusa)</name>
    <dbReference type="NCBI Taxonomy" id="1111708"/>
    <lineage>
        <taxon>Bacteria</taxon>
        <taxon>Bacillati</taxon>
        <taxon>Cyanobacteriota</taxon>
        <taxon>Cyanophyceae</taxon>
        <taxon>Synechococcales</taxon>
        <taxon>Merismopediaceae</taxon>
        <taxon>Synechocystis</taxon>
    </lineage>
</organism>
<evidence type="ECO:0000313" key="5">
    <source>
        <dbReference type="EMBL" id="BAA10049.1"/>
    </source>
</evidence>
<dbReference type="PANTHER" id="PTHR45641">
    <property type="entry name" value="TETRATRICOPEPTIDE REPEAT PROTEIN (AFU_ORTHOLOGUE AFUA_6G03870)"/>
    <property type="match status" value="1"/>
</dbReference>
<dbReference type="Pfam" id="PF00515">
    <property type="entry name" value="TPR_1"/>
    <property type="match status" value="1"/>
</dbReference>
<keyword evidence="4" id="KW-0472">Membrane</keyword>
<dbReference type="Pfam" id="PF13424">
    <property type="entry name" value="TPR_12"/>
    <property type="match status" value="1"/>
</dbReference>
<keyword evidence="6" id="KW-1185">Reference proteome</keyword>
<dbReference type="KEGG" id="syn:slr0171"/>
<keyword evidence="4" id="KW-1133">Transmembrane helix</keyword>